<dbReference type="InterPro" id="IPR025966">
    <property type="entry name" value="OppC_N"/>
</dbReference>
<feature type="domain" description="ABC transmembrane type-1" evidence="8">
    <location>
        <begin position="93"/>
        <end position="284"/>
    </location>
</feature>
<dbReference type="PROSITE" id="PS50928">
    <property type="entry name" value="ABC_TM1"/>
    <property type="match status" value="1"/>
</dbReference>
<keyword evidence="6 7" id="KW-0472">Membrane</keyword>
<keyword evidence="2 7" id="KW-0813">Transport</keyword>
<comment type="similarity">
    <text evidence="7">Belongs to the binding-protein-dependent transport system permease family.</text>
</comment>
<dbReference type="GO" id="GO:0005886">
    <property type="term" value="C:plasma membrane"/>
    <property type="evidence" value="ECO:0007669"/>
    <property type="project" value="UniProtKB-SubCell"/>
</dbReference>
<sequence>MSDTAARPVTETFAVRERKQSELVFRRFLRHRAAVTSLLLFVLVVLFAYVGPLLWKYSYTDITDDLSRSPSLTHPFGTDLIGHDTMAQVMRGTQQSLKIALAIALIGTVLGALWGAIAGLYRGRLDFLMMRIVDIVLTLPTIAVAAAVAAQGVGGSQWWSIAVILGALTWPYVSRVVRGVVLSLREQEFIEAARALGAGNPRIILRHLLPNALGAIIVVATLTIATGILGEAALSFLGVGVQAPDTSLGLLVSINRDAVNTRPWLFYFPGLFIILIALTINFVGDGLRDAFDPKQTRVRQ</sequence>
<evidence type="ECO:0000256" key="5">
    <source>
        <dbReference type="ARBA" id="ARBA00022989"/>
    </source>
</evidence>
<feature type="transmembrane region" description="Helical" evidence="7">
    <location>
        <begin position="158"/>
        <end position="177"/>
    </location>
</feature>
<evidence type="ECO:0000313" key="10">
    <source>
        <dbReference type="Proteomes" id="UP000598174"/>
    </source>
</evidence>
<keyword evidence="4 7" id="KW-0812">Transmembrane</keyword>
<keyword evidence="3" id="KW-1003">Cell membrane</keyword>
<accession>A0A919J0S8</accession>
<dbReference type="Pfam" id="PF00528">
    <property type="entry name" value="BPD_transp_1"/>
    <property type="match status" value="1"/>
</dbReference>
<evidence type="ECO:0000313" key="9">
    <source>
        <dbReference type="EMBL" id="GIE10329.1"/>
    </source>
</evidence>
<reference evidence="9" key="1">
    <citation type="submission" date="2021-01" db="EMBL/GenBank/DDBJ databases">
        <title>Whole genome shotgun sequence of Actinoplanes ferrugineus NBRC 15555.</title>
        <authorList>
            <person name="Komaki H."/>
            <person name="Tamura T."/>
        </authorList>
    </citation>
    <scope>NUCLEOTIDE SEQUENCE</scope>
    <source>
        <strain evidence="9">NBRC 15555</strain>
    </source>
</reference>
<dbReference type="PANTHER" id="PTHR43386:SF1">
    <property type="entry name" value="D,D-DIPEPTIDE TRANSPORT SYSTEM PERMEASE PROTEIN DDPC-RELATED"/>
    <property type="match status" value="1"/>
</dbReference>
<dbReference type="EMBL" id="BOMM01000016">
    <property type="protein sequence ID" value="GIE10329.1"/>
    <property type="molecule type" value="Genomic_DNA"/>
</dbReference>
<dbReference type="Proteomes" id="UP000598174">
    <property type="component" value="Unassembled WGS sequence"/>
</dbReference>
<feature type="transmembrane region" description="Helical" evidence="7">
    <location>
        <begin position="212"/>
        <end position="244"/>
    </location>
</feature>
<comment type="caution">
    <text evidence="9">The sequence shown here is derived from an EMBL/GenBank/DDBJ whole genome shotgun (WGS) entry which is preliminary data.</text>
</comment>
<dbReference type="InterPro" id="IPR000515">
    <property type="entry name" value="MetI-like"/>
</dbReference>
<evidence type="ECO:0000256" key="7">
    <source>
        <dbReference type="RuleBase" id="RU363032"/>
    </source>
</evidence>
<name>A0A919J0S8_9ACTN</name>
<dbReference type="GO" id="GO:0055085">
    <property type="term" value="P:transmembrane transport"/>
    <property type="evidence" value="ECO:0007669"/>
    <property type="project" value="InterPro"/>
</dbReference>
<evidence type="ECO:0000256" key="4">
    <source>
        <dbReference type="ARBA" id="ARBA00022692"/>
    </source>
</evidence>
<proteinExistence type="inferred from homology"/>
<evidence type="ECO:0000256" key="3">
    <source>
        <dbReference type="ARBA" id="ARBA00022475"/>
    </source>
</evidence>
<evidence type="ECO:0000256" key="1">
    <source>
        <dbReference type="ARBA" id="ARBA00004651"/>
    </source>
</evidence>
<evidence type="ECO:0000256" key="2">
    <source>
        <dbReference type="ARBA" id="ARBA00022448"/>
    </source>
</evidence>
<dbReference type="Gene3D" id="1.10.3720.10">
    <property type="entry name" value="MetI-like"/>
    <property type="match status" value="1"/>
</dbReference>
<dbReference type="InterPro" id="IPR050366">
    <property type="entry name" value="BP-dependent_transpt_permease"/>
</dbReference>
<keyword evidence="5 7" id="KW-1133">Transmembrane helix</keyword>
<feature type="transmembrane region" description="Helical" evidence="7">
    <location>
        <begin position="33"/>
        <end position="55"/>
    </location>
</feature>
<keyword evidence="10" id="KW-1185">Reference proteome</keyword>
<evidence type="ECO:0000256" key="6">
    <source>
        <dbReference type="ARBA" id="ARBA00023136"/>
    </source>
</evidence>
<feature type="transmembrane region" description="Helical" evidence="7">
    <location>
        <begin position="99"/>
        <end position="120"/>
    </location>
</feature>
<dbReference type="InterPro" id="IPR035906">
    <property type="entry name" value="MetI-like_sf"/>
</dbReference>
<evidence type="ECO:0000259" key="8">
    <source>
        <dbReference type="PROSITE" id="PS50928"/>
    </source>
</evidence>
<feature type="transmembrane region" description="Helical" evidence="7">
    <location>
        <begin position="132"/>
        <end position="152"/>
    </location>
</feature>
<gene>
    <name evidence="9" type="ORF">Afe05nite_21690</name>
</gene>
<feature type="transmembrane region" description="Helical" evidence="7">
    <location>
        <begin position="264"/>
        <end position="284"/>
    </location>
</feature>
<organism evidence="9 10">
    <name type="scientific">Paractinoplanes ferrugineus</name>
    <dbReference type="NCBI Taxonomy" id="113564"/>
    <lineage>
        <taxon>Bacteria</taxon>
        <taxon>Bacillati</taxon>
        <taxon>Actinomycetota</taxon>
        <taxon>Actinomycetes</taxon>
        <taxon>Micromonosporales</taxon>
        <taxon>Micromonosporaceae</taxon>
        <taxon>Paractinoplanes</taxon>
    </lineage>
</organism>
<dbReference type="Pfam" id="PF12911">
    <property type="entry name" value="OppC_N"/>
    <property type="match status" value="1"/>
</dbReference>
<comment type="subcellular location">
    <subcellularLocation>
        <location evidence="1 7">Cell membrane</location>
        <topology evidence="1 7">Multi-pass membrane protein</topology>
    </subcellularLocation>
</comment>
<dbReference type="CDD" id="cd06261">
    <property type="entry name" value="TM_PBP2"/>
    <property type="match status" value="1"/>
</dbReference>
<dbReference type="RefSeq" id="WP_203816896.1">
    <property type="nucleotide sequence ID" value="NZ_BAAABP010000031.1"/>
</dbReference>
<dbReference type="SUPFAM" id="SSF161098">
    <property type="entry name" value="MetI-like"/>
    <property type="match status" value="1"/>
</dbReference>
<dbReference type="AlphaFoldDB" id="A0A919J0S8"/>
<protein>
    <submittedName>
        <fullName evidence="9">ABC transporter permease</fullName>
    </submittedName>
</protein>
<dbReference type="PANTHER" id="PTHR43386">
    <property type="entry name" value="OLIGOPEPTIDE TRANSPORT SYSTEM PERMEASE PROTEIN APPC"/>
    <property type="match status" value="1"/>
</dbReference>